<dbReference type="PROSITE" id="PS01318">
    <property type="entry name" value="TSAA_1"/>
    <property type="match status" value="1"/>
</dbReference>
<organism evidence="4 5">
    <name type="scientific">Desulfohalobium retbaense (strain ATCC 49708 / DSM 5692 / JCM 16813 / HR100)</name>
    <dbReference type="NCBI Taxonomy" id="485915"/>
    <lineage>
        <taxon>Bacteria</taxon>
        <taxon>Pseudomonadati</taxon>
        <taxon>Thermodesulfobacteriota</taxon>
        <taxon>Desulfovibrionia</taxon>
        <taxon>Desulfovibrionales</taxon>
        <taxon>Desulfohalobiaceae</taxon>
        <taxon>Desulfohalobium</taxon>
    </lineage>
</organism>
<evidence type="ECO:0000259" key="3">
    <source>
        <dbReference type="PROSITE" id="PS51668"/>
    </source>
</evidence>
<dbReference type="HOGENOM" id="CLU_013458_2_0_7"/>
<protein>
    <recommendedName>
        <fullName evidence="3">TsaA-like domain-containing protein</fullName>
    </recommendedName>
</protein>
<dbReference type="PANTHER" id="PTHR12818:SF0">
    <property type="entry name" value="TRNA (ADENINE(37)-N6)-METHYLTRANSFERASE"/>
    <property type="match status" value="1"/>
</dbReference>
<dbReference type="SUPFAM" id="SSF118196">
    <property type="entry name" value="YaeB-like"/>
    <property type="match status" value="1"/>
</dbReference>
<keyword evidence="1" id="KW-0949">S-adenosyl-L-methionine</keyword>
<sequence>MAEMCFTSIGTVRSPHTSREGAPIQPTGAQGVRGHIDINPEFQAGVKDLDGFSHIFVLYHCHLSQGYDLEVVPFMDTEVHGVFATRAPRRPNPIGLSVVRLLAVYSGRLDLADVDLLDGTPVLDIKPFVPDFDVPAGEVRTGWLAQNAEKAETLTADDRFTSRDYGE</sequence>
<reference evidence="4 5" key="2">
    <citation type="journal article" date="2010" name="Stand. Genomic Sci.">
        <title>Complete genome sequence of Desulfohalobium retbaense type strain (HR(100)).</title>
        <authorList>
            <person name="Spring S."/>
            <person name="Nolan M."/>
            <person name="Lapidus A."/>
            <person name="Glavina Del Rio T."/>
            <person name="Copeland A."/>
            <person name="Tice H."/>
            <person name="Cheng J.F."/>
            <person name="Lucas S."/>
            <person name="Land M."/>
            <person name="Chen F."/>
            <person name="Bruce D."/>
            <person name="Goodwin L."/>
            <person name="Pitluck S."/>
            <person name="Ivanova N."/>
            <person name="Mavromatis K."/>
            <person name="Mikhailova N."/>
            <person name="Pati A."/>
            <person name="Chen A."/>
            <person name="Palaniappan K."/>
            <person name="Hauser L."/>
            <person name="Chang Y.J."/>
            <person name="Jeffries C.D."/>
            <person name="Munk C."/>
            <person name="Kiss H."/>
            <person name="Chain P."/>
            <person name="Han C."/>
            <person name="Brettin T."/>
            <person name="Detter J.C."/>
            <person name="Schuler E."/>
            <person name="Goker M."/>
            <person name="Rohde M."/>
            <person name="Bristow J."/>
            <person name="Eisen J.A."/>
            <person name="Markowitz V."/>
            <person name="Hugenholtz P."/>
            <person name="Kyrpides N.C."/>
            <person name="Klenk H.P."/>
        </authorList>
    </citation>
    <scope>NUCLEOTIDE SEQUENCE [LARGE SCALE GENOMIC DNA]</scope>
    <source>
        <strain evidence="4 5">DSM 5692</strain>
    </source>
</reference>
<dbReference type="InterPro" id="IPR040372">
    <property type="entry name" value="YaeB-like"/>
</dbReference>
<dbReference type="PROSITE" id="PS51668">
    <property type="entry name" value="TSAA_2"/>
    <property type="match status" value="1"/>
</dbReference>
<keyword evidence="5" id="KW-1185">Reference proteome</keyword>
<dbReference type="STRING" id="485915.Dret_2266"/>
<dbReference type="AlphaFoldDB" id="C8X553"/>
<dbReference type="InterPro" id="IPR036414">
    <property type="entry name" value="YaeB_N_sf"/>
</dbReference>
<proteinExistence type="inferred from homology"/>
<reference evidence="5" key="1">
    <citation type="submission" date="2009-09" db="EMBL/GenBank/DDBJ databases">
        <title>The complete chromosome of Desulfohalobium retbaense DSM 5692.</title>
        <authorList>
            <consortium name="US DOE Joint Genome Institute (JGI-PGF)"/>
            <person name="Lucas S."/>
            <person name="Copeland A."/>
            <person name="Lapidus A."/>
            <person name="Glavina del Rio T."/>
            <person name="Dalin E."/>
            <person name="Tice H."/>
            <person name="Bruce D."/>
            <person name="Goodwin L."/>
            <person name="Pitluck S."/>
            <person name="Kyrpides N."/>
            <person name="Mavromatis K."/>
            <person name="Ivanova N."/>
            <person name="Mikhailova N."/>
            <person name="Munk A.C."/>
            <person name="Brettin T."/>
            <person name="Detter J.C."/>
            <person name="Han C."/>
            <person name="Tapia R."/>
            <person name="Larimer F."/>
            <person name="Land M."/>
            <person name="Hauser L."/>
            <person name="Markowitz V."/>
            <person name="Cheng J.-F."/>
            <person name="Hugenholtz P."/>
            <person name="Woyke T."/>
            <person name="Wu D."/>
            <person name="Spring S."/>
            <person name="Klenk H.-P."/>
            <person name="Eisen J.A."/>
        </authorList>
    </citation>
    <scope>NUCLEOTIDE SEQUENCE [LARGE SCALE GENOMIC DNA]</scope>
    <source>
        <strain evidence="5">DSM 5692</strain>
    </source>
</reference>
<evidence type="ECO:0000313" key="5">
    <source>
        <dbReference type="Proteomes" id="UP000001052"/>
    </source>
</evidence>
<evidence type="ECO:0000256" key="2">
    <source>
        <dbReference type="ARBA" id="ARBA00033753"/>
    </source>
</evidence>
<dbReference type="CDD" id="cd09281">
    <property type="entry name" value="UPF0066"/>
    <property type="match status" value="1"/>
</dbReference>
<dbReference type="EMBL" id="CP001734">
    <property type="protein sequence ID" value="ACV69550.1"/>
    <property type="molecule type" value="Genomic_DNA"/>
</dbReference>
<evidence type="ECO:0000256" key="1">
    <source>
        <dbReference type="ARBA" id="ARBA00022691"/>
    </source>
</evidence>
<dbReference type="KEGG" id="drt:Dret_2266"/>
<accession>C8X553</accession>
<gene>
    <name evidence="4" type="ordered locus">Dret_2266</name>
</gene>
<dbReference type="PANTHER" id="PTHR12818">
    <property type="entry name" value="TRNA (ADENINE(37)-N6)-METHYLTRANSFERASE"/>
    <property type="match status" value="1"/>
</dbReference>
<name>C8X553_DESRD</name>
<feature type="domain" description="TsaA-like" evidence="3">
    <location>
        <begin position="6"/>
        <end position="137"/>
    </location>
</feature>
<dbReference type="eggNOG" id="COG1720">
    <property type="taxonomic scope" value="Bacteria"/>
</dbReference>
<comment type="similarity">
    <text evidence="2">Belongs to the tRNA methyltransferase O family.</text>
</comment>
<dbReference type="Proteomes" id="UP000001052">
    <property type="component" value="Chromosome"/>
</dbReference>
<dbReference type="InterPro" id="IPR023370">
    <property type="entry name" value="TrmO-like_N"/>
</dbReference>
<dbReference type="InterPro" id="IPR023368">
    <property type="entry name" value="UPF0066_cons_site"/>
</dbReference>
<dbReference type="InterPro" id="IPR036413">
    <property type="entry name" value="YaeB-like_sf"/>
</dbReference>
<dbReference type="Pfam" id="PF01980">
    <property type="entry name" value="TrmO_N"/>
    <property type="match status" value="1"/>
</dbReference>
<dbReference type="RefSeq" id="WP_015752691.1">
    <property type="nucleotide sequence ID" value="NC_013223.1"/>
</dbReference>
<dbReference type="OrthoDB" id="9804309at2"/>
<dbReference type="Gene3D" id="2.40.30.70">
    <property type="entry name" value="YaeB-like"/>
    <property type="match status" value="1"/>
</dbReference>
<dbReference type="NCBIfam" id="TIGR00104">
    <property type="entry name" value="tRNA_TsaA"/>
    <property type="match status" value="1"/>
</dbReference>
<evidence type="ECO:0000313" key="4">
    <source>
        <dbReference type="EMBL" id="ACV69550.1"/>
    </source>
</evidence>